<proteinExistence type="predicted"/>
<evidence type="ECO:0000313" key="2">
    <source>
        <dbReference type="Proteomes" id="UP000028537"/>
    </source>
</evidence>
<accession>A0A084F1H3</accession>
<keyword evidence="2" id="KW-1185">Reference proteome</keyword>
<sequence>MKPNHSAGWLFKSKWFFALTSFSIISVALVSCHSTNDLNNKPETFKTLSASTDFIYSFNNQSFINQLSDDDQKQIHNLYQSFYEHTNQRLKRSFYLYYSFAFALLNKWQAKYDILTDLVLKYDKKTSSYQFTLQFKVKINDLGNNLDAITKPQFYTPTKDNSLPTHINNPQPYWFLNKEEIIKKLEQLLQMIVVYKDVEIIPTWAKTATNNQVLSAFSFRKGKLSRWVYEANQKSEVNDGFAYINKIALIQQKEIDHEVELATFDDQIYLQTFVINDSNQLPDVKKITNENIFQYALDEFRYDVKDFMFPTFFATDQSLLSIKHHQSDKTNTKIVQQWTENNVGRINHINPKLSSIIDKKWILFDPYYYFDQTFEPENQSGIKHCHADGYCHF</sequence>
<evidence type="ECO:0008006" key="3">
    <source>
        <dbReference type="Google" id="ProtNLM"/>
    </source>
</evidence>
<gene>
    <name evidence="1" type="ORF">UDIV_1060</name>
</gene>
<name>A0A084F1H3_9BACT</name>
<comment type="caution">
    <text evidence="1">The sequence shown here is derived from an EMBL/GenBank/DDBJ whole genome shotgun (WGS) entry which is preliminary data.</text>
</comment>
<dbReference type="Proteomes" id="UP000028537">
    <property type="component" value="Unassembled WGS sequence"/>
</dbReference>
<dbReference type="EMBL" id="JFDP01000016">
    <property type="protein sequence ID" value="KEZ24065.1"/>
    <property type="molecule type" value="Genomic_DNA"/>
</dbReference>
<dbReference type="PROSITE" id="PS51257">
    <property type="entry name" value="PROKAR_LIPOPROTEIN"/>
    <property type="match status" value="1"/>
</dbReference>
<evidence type="ECO:0000313" key="1">
    <source>
        <dbReference type="EMBL" id="KEZ24065.1"/>
    </source>
</evidence>
<reference evidence="1 2" key="1">
    <citation type="submission" date="2014-02" db="EMBL/GenBank/DDBJ databases">
        <title>Genome sequence of Ureaplasma diversum strain 246.</title>
        <authorList>
            <person name="Sirand-Pugnet P."/>
            <person name="Breton M."/>
            <person name="Dordet-Frisoni E."/>
            <person name="Baranowski E."/>
            <person name="Barre A."/>
            <person name="Couture C."/>
            <person name="Dupuy V."/>
            <person name="Gaurivaud P."/>
            <person name="Jacob D."/>
            <person name="Lemaitre C."/>
            <person name="Manso-Silvan L."/>
            <person name="Nikolski M."/>
            <person name="Nouvel L.-X."/>
            <person name="Poumarat F."/>
            <person name="Tardy F."/>
            <person name="Thebault P."/>
            <person name="Theil S."/>
            <person name="Citti C."/>
            <person name="Thiaucourt F."/>
            <person name="Blanchard A."/>
        </authorList>
    </citation>
    <scope>NUCLEOTIDE SEQUENCE [LARGE SCALE GENOMIC DNA]</scope>
    <source>
        <strain evidence="1 2">NCTC 246</strain>
    </source>
</reference>
<dbReference type="AlphaFoldDB" id="A0A084F1H3"/>
<protein>
    <recommendedName>
        <fullName evidence="3">Lipoprotein</fullName>
    </recommendedName>
</protein>
<organism evidence="1 2">
    <name type="scientific">Ureaplasma diversum NCTC 246</name>
    <dbReference type="NCBI Taxonomy" id="1188241"/>
    <lineage>
        <taxon>Bacteria</taxon>
        <taxon>Bacillati</taxon>
        <taxon>Mycoplasmatota</taxon>
        <taxon>Mycoplasmoidales</taxon>
        <taxon>Mycoplasmoidaceae</taxon>
        <taxon>Ureaplasma</taxon>
    </lineage>
</organism>